<keyword evidence="3 8" id="KW-0808">Transferase</keyword>
<dbReference type="GO" id="GO:0003677">
    <property type="term" value="F:DNA binding"/>
    <property type="evidence" value="ECO:0007669"/>
    <property type="project" value="UniProtKB-KW"/>
</dbReference>
<feature type="domain" description="Chromo" evidence="12">
    <location>
        <begin position="436"/>
        <end position="492"/>
    </location>
</feature>
<sequence length="893" mass="100758">MSSPGEDGSSIRRSKRRAAEIATAAITGSPQEPKEDPIERKRARSVQKKKKTEAPKKSEPPPKAEADPSEIVASDDGLEAGEEEDEQAGETHVLERLSTSVSPMKKRIVAKRKTDAEEDDSCFLGDPVPEEEAKLRWPKRYEKDSAKRVSITNNGKDDDDDVKAKRHYLQARVDRCTYNLYEDAYVKAGEGEDNYICRIVEFFEGCDGQLHFSAQWFYRAQDTAIKNASSFDDGKPDHFHDDRRVFLSDVKDDNPLNCLVSKVHIVRVTPNLDLSSKRESIPPCDLYFDMSYSVSYSTFANMPVEEAETGKLAPKSDIASGSSTSGQRNQLLLLDLYSGCGAMSTGLCLGANLSGVNLQTRWAVDFNPHACESLKFNHPETEVRNELAQDFLAVLHEWERLCQKFGFGNENVLPEEDSSDDDEGPDEGSTVSSGEFEVGKIIDMCYGETSGVKKVGLKFKVRWKGYGPNDDTWEPIEGLGKCEERIRDFVRRGYNKKILPLPGTVDVICGGPPCQGISGFNRFRNYEAPLQDEKNKQMVVYMEIIEFLKPRFVLMENVVDILKFAKGYLGRYALSRLVAMNYQSRLGIMAAGSYGLPQFRMRVFLWGARPTEKLPQFPLPTHDVVIRGGGPVEFESSVVAYEENQPRQLKKELLLYDAISDLPPVANDESRDEMDYLAAPETDFQKYIRLSREELMNLSPTGEMLSQKRKLLDHRPLRLNDDDYQRVCYIPKKKGANFRCLPGVTVGAENKVDWDPNVERVLLPSGKPLVPNYAMSFINGKSSKPFGRLWWDETVPTVVTRAEPHNQVILHPEQDRVLSIRENARLQGFPDYYKFFGPLKERYMQIGNAVAVPVSRALGYALGQAVQRKGDDKHVFILPPDFPNRTIQSEIID</sequence>
<feature type="region of interest" description="Disordered" evidence="11">
    <location>
        <begin position="1"/>
        <end position="97"/>
    </location>
</feature>
<dbReference type="CDD" id="cd18635">
    <property type="entry name" value="CD_CMT3_like"/>
    <property type="match status" value="1"/>
</dbReference>
<organism evidence="14 15">
    <name type="scientific">Iris pallida</name>
    <name type="common">Sweet iris</name>
    <dbReference type="NCBI Taxonomy" id="29817"/>
    <lineage>
        <taxon>Eukaryota</taxon>
        <taxon>Viridiplantae</taxon>
        <taxon>Streptophyta</taxon>
        <taxon>Embryophyta</taxon>
        <taxon>Tracheophyta</taxon>
        <taxon>Spermatophyta</taxon>
        <taxon>Magnoliopsida</taxon>
        <taxon>Liliopsida</taxon>
        <taxon>Asparagales</taxon>
        <taxon>Iridaceae</taxon>
        <taxon>Iridoideae</taxon>
        <taxon>Irideae</taxon>
        <taxon>Iris</taxon>
    </lineage>
</organism>
<feature type="compositionally biased region" description="Acidic residues" evidence="11">
    <location>
        <begin position="413"/>
        <end position="426"/>
    </location>
</feature>
<comment type="catalytic activity">
    <reaction evidence="7 10">
        <text>a 2'-deoxycytidine in DNA + S-adenosyl-L-methionine = a 5-methyl-2'-deoxycytidine in DNA + S-adenosyl-L-homocysteine + H(+)</text>
        <dbReference type="Rhea" id="RHEA:13681"/>
        <dbReference type="Rhea" id="RHEA-COMP:11369"/>
        <dbReference type="Rhea" id="RHEA-COMP:11370"/>
        <dbReference type="ChEBI" id="CHEBI:15378"/>
        <dbReference type="ChEBI" id="CHEBI:57856"/>
        <dbReference type="ChEBI" id="CHEBI:59789"/>
        <dbReference type="ChEBI" id="CHEBI:85452"/>
        <dbReference type="ChEBI" id="CHEBI:85454"/>
        <dbReference type="EC" id="2.1.1.37"/>
    </reaction>
</comment>
<evidence type="ECO:0000259" key="13">
    <source>
        <dbReference type="PROSITE" id="PS51038"/>
    </source>
</evidence>
<dbReference type="AlphaFoldDB" id="A0AAX6E2N8"/>
<dbReference type="Proteomes" id="UP001140949">
    <property type="component" value="Unassembled WGS sequence"/>
</dbReference>
<dbReference type="InterPro" id="IPR000953">
    <property type="entry name" value="Chromo/chromo_shadow_dom"/>
</dbReference>
<dbReference type="FunFam" id="3.90.120.10:FF:000003">
    <property type="entry name" value="DNA (cytosine-5)-methyltransferase 1"/>
    <property type="match status" value="1"/>
</dbReference>
<dbReference type="InterPro" id="IPR001525">
    <property type="entry name" value="C5_MeTfrase"/>
</dbReference>
<dbReference type="PROSITE" id="PS50013">
    <property type="entry name" value="CHROMO_2"/>
    <property type="match status" value="1"/>
</dbReference>
<evidence type="ECO:0000256" key="9">
    <source>
        <dbReference type="RuleBase" id="RU000416"/>
    </source>
</evidence>
<dbReference type="GO" id="GO:0005634">
    <property type="term" value="C:nucleus"/>
    <property type="evidence" value="ECO:0007669"/>
    <property type="project" value="UniProtKB-SubCell"/>
</dbReference>
<dbReference type="InterPro" id="IPR018117">
    <property type="entry name" value="C5_DNA_meth_AS"/>
</dbReference>
<comment type="caution">
    <text evidence="14">The sequence shown here is derived from an EMBL/GenBank/DDBJ whole genome shotgun (WGS) entry which is preliminary data.</text>
</comment>
<dbReference type="Gene3D" id="3.40.50.150">
    <property type="entry name" value="Vaccinia Virus protein VP39"/>
    <property type="match status" value="1"/>
</dbReference>
<evidence type="ECO:0000256" key="11">
    <source>
        <dbReference type="SAM" id="MobiDB-lite"/>
    </source>
</evidence>
<dbReference type="PROSITE" id="PS00094">
    <property type="entry name" value="C5_MTASE_1"/>
    <property type="match status" value="1"/>
</dbReference>
<dbReference type="SUPFAM" id="SSF54160">
    <property type="entry name" value="Chromo domain-like"/>
    <property type="match status" value="1"/>
</dbReference>
<dbReference type="PANTHER" id="PTHR10629">
    <property type="entry name" value="CYTOSINE-SPECIFIC METHYLTRANSFERASE"/>
    <property type="match status" value="1"/>
</dbReference>
<dbReference type="SMART" id="SM00439">
    <property type="entry name" value="BAH"/>
    <property type="match status" value="1"/>
</dbReference>
<dbReference type="Pfam" id="PF01426">
    <property type="entry name" value="BAH"/>
    <property type="match status" value="1"/>
</dbReference>
<evidence type="ECO:0000256" key="8">
    <source>
        <dbReference type="PROSITE-ProRule" id="PRU01016"/>
    </source>
</evidence>
<feature type="compositionally biased region" description="Basic and acidic residues" evidence="11">
    <location>
        <begin position="52"/>
        <end position="66"/>
    </location>
</feature>
<dbReference type="GO" id="GO:0032259">
    <property type="term" value="P:methylation"/>
    <property type="evidence" value="ECO:0007669"/>
    <property type="project" value="UniProtKB-KW"/>
</dbReference>
<dbReference type="SUPFAM" id="SSF53335">
    <property type="entry name" value="S-adenosyl-L-methionine-dependent methyltransferases"/>
    <property type="match status" value="1"/>
</dbReference>
<dbReference type="SMART" id="SM00298">
    <property type="entry name" value="CHROMO"/>
    <property type="match status" value="1"/>
</dbReference>
<dbReference type="FunFam" id="3.40.50.150:FF:000143">
    <property type="entry name" value="DNA (cytosine-5)-methyltransferase 1"/>
    <property type="match status" value="1"/>
</dbReference>
<dbReference type="InterPro" id="IPR029063">
    <property type="entry name" value="SAM-dependent_MTases_sf"/>
</dbReference>
<dbReference type="PROSITE" id="PS00598">
    <property type="entry name" value="CHROMO_1"/>
    <property type="match status" value="1"/>
</dbReference>
<evidence type="ECO:0000313" key="14">
    <source>
        <dbReference type="EMBL" id="KAJ6798298.1"/>
    </source>
</evidence>
<proteinExistence type="inferred from homology"/>
<evidence type="ECO:0000313" key="15">
    <source>
        <dbReference type="Proteomes" id="UP001140949"/>
    </source>
</evidence>
<evidence type="ECO:0000256" key="5">
    <source>
        <dbReference type="ARBA" id="ARBA00023125"/>
    </source>
</evidence>
<dbReference type="InterPro" id="IPR016197">
    <property type="entry name" value="Chromo-like_dom_sf"/>
</dbReference>
<reference evidence="14" key="1">
    <citation type="journal article" date="2023" name="GigaByte">
        <title>Genome assembly of the bearded iris, Iris pallida Lam.</title>
        <authorList>
            <person name="Bruccoleri R.E."/>
            <person name="Oakeley E.J."/>
            <person name="Faust A.M.E."/>
            <person name="Altorfer M."/>
            <person name="Dessus-Babus S."/>
            <person name="Burckhardt D."/>
            <person name="Oertli M."/>
            <person name="Naumann U."/>
            <person name="Petersen F."/>
            <person name="Wong J."/>
        </authorList>
    </citation>
    <scope>NUCLEOTIDE SEQUENCE</scope>
    <source>
        <strain evidence="14">GSM-AAB239-AS_SAM_17_03QT</strain>
    </source>
</reference>
<dbReference type="Gene3D" id="3.90.120.10">
    <property type="entry name" value="DNA Methylase, subunit A, domain 2"/>
    <property type="match status" value="1"/>
</dbReference>
<dbReference type="GO" id="GO:0003886">
    <property type="term" value="F:DNA (cytosine-5-)-methyltransferase activity"/>
    <property type="evidence" value="ECO:0007669"/>
    <property type="project" value="UniProtKB-EC"/>
</dbReference>
<dbReference type="Pfam" id="PF00385">
    <property type="entry name" value="Chromo"/>
    <property type="match status" value="1"/>
</dbReference>
<protein>
    <recommendedName>
        <fullName evidence="10">Cytosine-specific methyltransferase</fullName>
        <ecNumber evidence="10">2.1.1.37</ecNumber>
    </recommendedName>
</protein>
<evidence type="ECO:0000256" key="10">
    <source>
        <dbReference type="RuleBase" id="RU000417"/>
    </source>
</evidence>
<dbReference type="InterPro" id="IPR023779">
    <property type="entry name" value="Chromodomain_CS"/>
</dbReference>
<comment type="subcellular location">
    <subcellularLocation>
        <location evidence="1">Nucleus</location>
    </subcellularLocation>
</comment>
<evidence type="ECO:0000256" key="3">
    <source>
        <dbReference type="ARBA" id="ARBA00022679"/>
    </source>
</evidence>
<dbReference type="NCBIfam" id="TIGR00675">
    <property type="entry name" value="dcm"/>
    <property type="match status" value="1"/>
</dbReference>
<feature type="compositionally biased region" description="Acidic residues" evidence="11">
    <location>
        <begin position="76"/>
        <end position="88"/>
    </location>
</feature>
<dbReference type="InterPro" id="IPR001025">
    <property type="entry name" value="BAH_dom"/>
</dbReference>
<dbReference type="Pfam" id="PF00145">
    <property type="entry name" value="DNA_methylase"/>
    <property type="match status" value="1"/>
</dbReference>
<dbReference type="Gene3D" id="2.30.30.490">
    <property type="match status" value="1"/>
</dbReference>
<dbReference type="InterPro" id="IPR043151">
    <property type="entry name" value="BAH_sf"/>
</dbReference>
<keyword evidence="15" id="KW-1185">Reference proteome</keyword>
<comment type="similarity">
    <text evidence="8 9">Belongs to the class I-like SAM-binding methyltransferase superfamily. C5-methyltransferase family.</text>
</comment>
<dbReference type="FunFam" id="2.30.30.490:FF:000011">
    <property type="entry name" value="DNA (cytosine-5)-methyltransferase 1"/>
    <property type="match status" value="1"/>
</dbReference>
<evidence type="ECO:0000256" key="4">
    <source>
        <dbReference type="ARBA" id="ARBA00022691"/>
    </source>
</evidence>
<dbReference type="PROSITE" id="PS51038">
    <property type="entry name" value="BAH"/>
    <property type="match status" value="1"/>
</dbReference>
<dbReference type="GO" id="GO:0003682">
    <property type="term" value="F:chromatin binding"/>
    <property type="evidence" value="ECO:0007669"/>
    <property type="project" value="InterPro"/>
</dbReference>
<evidence type="ECO:0000256" key="1">
    <source>
        <dbReference type="ARBA" id="ARBA00004123"/>
    </source>
</evidence>
<dbReference type="EC" id="2.1.1.37" evidence="10"/>
<keyword evidence="5" id="KW-0238">DNA-binding</keyword>
<gene>
    <name evidence="14" type="ORF">M6B38_212850</name>
</gene>
<dbReference type="EMBL" id="JANAVB010040320">
    <property type="protein sequence ID" value="KAJ6798298.1"/>
    <property type="molecule type" value="Genomic_DNA"/>
</dbReference>
<keyword evidence="4 8" id="KW-0949">S-adenosyl-L-methionine</keyword>
<name>A0AAX6E2N8_IRIPA</name>
<dbReference type="PANTHER" id="PTHR10629:SF50">
    <property type="entry name" value="DNA (CYTOSINE-5)-METHYLTRANSFERASE CMT3"/>
    <property type="match status" value="1"/>
</dbReference>
<accession>A0AAX6E2N8</accession>
<reference evidence="14" key="2">
    <citation type="submission" date="2023-04" db="EMBL/GenBank/DDBJ databases">
        <authorList>
            <person name="Bruccoleri R.E."/>
            <person name="Oakeley E.J."/>
            <person name="Faust A.-M."/>
            <person name="Dessus-Babus S."/>
            <person name="Altorfer M."/>
            <person name="Burckhardt D."/>
            <person name="Oertli M."/>
            <person name="Naumann U."/>
            <person name="Petersen F."/>
            <person name="Wong J."/>
        </authorList>
    </citation>
    <scope>NUCLEOTIDE SEQUENCE</scope>
    <source>
        <strain evidence="14">GSM-AAB239-AS_SAM_17_03QT</strain>
        <tissue evidence="14">Leaf</tissue>
    </source>
</reference>
<keyword evidence="2 8" id="KW-0489">Methyltransferase</keyword>
<feature type="region of interest" description="Disordered" evidence="11">
    <location>
        <begin position="412"/>
        <end position="433"/>
    </location>
</feature>
<evidence type="ECO:0000256" key="2">
    <source>
        <dbReference type="ARBA" id="ARBA00022603"/>
    </source>
</evidence>
<dbReference type="InterPro" id="IPR023780">
    <property type="entry name" value="Chromo_domain"/>
</dbReference>
<evidence type="ECO:0000256" key="6">
    <source>
        <dbReference type="ARBA" id="ARBA00023242"/>
    </source>
</evidence>
<evidence type="ECO:0000256" key="7">
    <source>
        <dbReference type="ARBA" id="ARBA00047422"/>
    </source>
</evidence>
<feature type="active site" evidence="8">
    <location>
        <position position="514"/>
    </location>
</feature>
<dbReference type="InterPro" id="IPR050390">
    <property type="entry name" value="C5-Methyltransferase"/>
</dbReference>
<dbReference type="GO" id="GO:0044027">
    <property type="term" value="P:negative regulation of gene expression via chromosomal CpG island methylation"/>
    <property type="evidence" value="ECO:0007669"/>
    <property type="project" value="TreeGrafter"/>
</dbReference>
<feature type="compositionally biased region" description="Basic residues" evidence="11">
    <location>
        <begin position="41"/>
        <end position="51"/>
    </location>
</feature>
<dbReference type="PRINTS" id="PR00105">
    <property type="entry name" value="C5METTRFRASE"/>
</dbReference>
<feature type="domain" description="BAH" evidence="13">
    <location>
        <begin position="176"/>
        <end position="303"/>
    </location>
</feature>
<evidence type="ECO:0000259" key="12">
    <source>
        <dbReference type="PROSITE" id="PS50013"/>
    </source>
</evidence>
<keyword evidence="6" id="KW-0539">Nucleus</keyword>
<dbReference type="PROSITE" id="PS51679">
    <property type="entry name" value="SAM_MT_C5"/>
    <property type="match status" value="1"/>
</dbReference>